<organism evidence="2 3">
    <name type="scientific">Gracilimonas mengyeensis</name>
    <dbReference type="NCBI Taxonomy" id="1302730"/>
    <lineage>
        <taxon>Bacteria</taxon>
        <taxon>Pseudomonadati</taxon>
        <taxon>Balneolota</taxon>
        <taxon>Balneolia</taxon>
        <taxon>Balneolales</taxon>
        <taxon>Balneolaceae</taxon>
        <taxon>Gracilimonas</taxon>
    </lineage>
</organism>
<accession>A0A521CXI1</accession>
<reference evidence="2 3" key="1">
    <citation type="submission" date="2017-05" db="EMBL/GenBank/DDBJ databases">
        <authorList>
            <person name="Varghese N."/>
            <person name="Submissions S."/>
        </authorList>
    </citation>
    <scope>NUCLEOTIDE SEQUENCE [LARGE SCALE GENOMIC DNA]</scope>
    <source>
        <strain evidence="2 3">DSM 21985</strain>
    </source>
</reference>
<dbReference type="RefSeq" id="WP_246075210.1">
    <property type="nucleotide sequence ID" value="NZ_FXTP01000006.1"/>
</dbReference>
<feature type="transmembrane region" description="Helical" evidence="1">
    <location>
        <begin position="12"/>
        <end position="34"/>
    </location>
</feature>
<feature type="transmembrane region" description="Helical" evidence="1">
    <location>
        <begin position="46"/>
        <end position="64"/>
    </location>
</feature>
<protein>
    <submittedName>
        <fullName evidence="2">Uncharacterized membrane protein</fullName>
    </submittedName>
</protein>
<evidence type="ECO:0000313" key="3">
    <source>
        <dbReference type="Proteomes" id="UP000317557"/>
    </source>
</evidence>
<keyword evidence="1" id="KW-0472">Membrane</keyword>
<keyword evidence="3" id="KW-1185">Reference proteome</keyword>
<name>A0A521CXI1_9BACT</name>
<keyword evidence="1" id="KW-1133">Transmembrane helix</keyword>
<dbReference type="PANTHER" id="PTHR36974">
    <property type="entry name" value="MEMBRANE PROTEIN-RELATED"/>
    <property type="match status" value="1"/>
</dbReference>
<feature type="transmembrane region" description="Helical" evidence="1">
    <location>
        <begin position="70"/>
        <end position="90"/>
    </location>
</feature>
<keyword evidence="1" id="KW-0812">Transmembrane</keyword>
<gene>
    <name evidence="2" type="ORF">SAMN06265219_106218</name>
</gene>
<feature type="transmembrane region" description="Helical" evidence="1">
    <location>
        <begin position="102"/>
        <end position="121"/>
    </location>
</feature>
<dbReference type="Proteomes" id="UP000317557">
    <property type="component" value="Unassembled WGS sequence"/>
</dbReference>
<proteinExistence type="predicted"/>
<dbReference type="PANTHER" id="PTHR36974:SF1">
    <property type="entry name" value="DOXX FAMILY MEMBRANE PROTEIN"/>
    <property type="match status" value="1"/>
</dbReference>
<evidence type="ECO:0000256" key="1">
    <source>
        <dbReference type="SAM" id="Phobius"/>
    </source>
</evidence>
<sequence length="127" mass="14703">MMTYLTDPTIHQYLIGGMFVLAGVLHFIFPKVYMRIMPDYIPWHKAMVYLSGVGEILGGAGMMISLLREVASWGLILLLLAVFPANIEMFRKAYRRKGFTRYTSLLLLRLPLQFALIYWVYWAGLLH</sequence>
<evidence type="ECO:0000313" key="2">
    <source>
        <dbReference type="EMBL" id="SMO64157.1"/>
    </source>
</evidence>
<dbReference type="AlphaFoldDB" id="A0A521CXI1"/>
<dbReference type="EMBL" id="FXTP01000006">
    <property type="protein sequence ID" value="SMO64157.1"/>
    <property type="molecule type" value="Genomic_DNA"/>
</dbReference>